<dbReference type="GO" id="GO:0050511">
    <property type="term" value="F:undecaprenyldiphospho-muramoylpentapeptide beta-N-acetylglucosaminyltransferase activity"/>
    <property type="evidence" value="ECO:0007669"/>
    <property type="project" value="UniProtKB-UniRule"/>
</dbReference>
<dbReference type="EMBL" id="BOVK01000011">
    <property type="protein sequence ID" value="GIQ67957.1"/>
    <property type="molecule type" value="Genomic_DNA"/>
</dbReference>
<dbReference type="InterPro" id="IPR006009">
    <property type="entry name" value="GlcNAc_MurG"/>
</dbReference>
<dbReference type="InterPro" id="IPR007235">
    <property type="entry name" value="Glyco_trans_28_C"/>
</dbReference>
<dbReference type="Pfam" id="PF03033">
    <property type="entry name" value="Glyco_transf_28"/>
    <property type="match status" value="1"/>
</dbReference>
<evidence type="ECO:0000256" key="6">
    <source>
        <dbReference type="ARBA" id="ARBA00022984"/>
    </source>
</evidence>
<dbReference type="GO" id="GO:0051301">
    <property type="term" value="P:cell division"/>
    <property type="evidence" value="ECO:0007669"/>
    <property type="project" value="UniProtKB-KW"/>
</dbReference>
<evidence type="ECO:0000259" key="12">
    <source>
        <dbReference type="Pfam" id="PF04101"/>
    </source>
</evidence>
<evidence type="ECO:0000256" key="3">
    <source>
        <dbReference type="ARBA" id="ARBA00022676"/>
    </source>
</evidence>
<keyword evidence="5 10" id="KW-0133">Cell shape</keyword>
<dbReference type="GO" id="GO:0009252">
    <property type="term" value="P:peptidoglycan biosynthetic process"/>
    <property type="evidence" value="ECO:0007669"/>
    <property type="project" value="UniProtKB-UniRule"/>
</dbReference>
<proteinExistence type="inferred from homology"/>
<dbReference type="HAMAP" id="MF_00033">
    <property type="entry name" value="MurG"/>
    <property type="match status" value="1"/>
</dbReference>
<evidence type="ECO:0000259" key="11">
    <source>
        <dbReference type="Pfam" id="PF03033"/>
    </source>
</evidence>
<evidence type="ECO:0000256" key="5">
    <source>
        <dbReference type="ARBA" id="ARBA00022960"/>
    </source>
</evidence>
<evidence type="ECO:0000256" key="8">
    <source>
        <dbReference type="ARBA" id="ARBA00023306"/>
    </source>
</evidence>
<sequence>MRIVLTGGGTGGHIYPALAIARHCLQRKPSCEFLYIGSNRGLEKDIVPQAGFRFESVEISGFRRKLSLDNLKTVIRFWQAVGRSKKLLREFQPDVVVGTGGYVCGPVIYAAAKLGIPTLLHEQNAVPGLTNRFLSARATVVAVSFPGNESAFPKAKKAVYTGNPRATEVTGADPAAGRSSLGLDSDTPLVVVVGGSGGARSINTCMAEMADRVRELPGTHFLFITGKAYYDNTAARIAELGEQPNNLTVVPYVDRMPDILAATSLIVTRSGASFMAEITALGIPSVQIPSPYVTNNHQEANARSLQQGDAAEVILESELTGERLFDQIRKLIEDPIRREYMAGQAKKFGQPDAAERIYQHLLAITAKPAR</sequence>
<protein>
    <recommendedName>
        <fullName evidence="10">UDP-N-acetylglucosamine--N-acetylmuramyl-(pentapeptide) pyrophosphoryl-undecaprenol N-acetylglucosamine transferase</fullName>
        <ecNumber evidence="10">2.4.1.227</ecNumber>
    </recommendedName>
    <alternativeName>
        <fullName evidence="10">Undecaprenyl-PP-MurNAc-pentapeptide-UDPGlcNAc GlcNAc transferase</fullName>
    </alternativeName>
</protein>
<dbReference type="PANTHER" id="PTHR21015:SF22">
    <property type="entry name" value="GLYCOSYLTRANSFERASE"/>
    <property type="match status" value="1"/>
</dbReference>
<comment type="caution">
    <text evidence="10">Lacks conserved residue(s) required for the propagation of feature annotation.</text>
</comment>
<evidence type="ECO:0000256" key="4">
    <source>
        <dbReference type="ARBA" id="ARBA00022679"/>
    </source>
</evidence>
<dbReference type="EC" id="2.4.1.227" evidence="10"/>
<dbReference type="AlphaFoldDB" id="A0A8J4M1K8"/>
<feature type="domain" description="Glycosyltransferase family 28 N-terminal" evidence="11">
    <location>
        <begin position="3"/>
        <end position="142"/>
    </location>
</feature>
<feature type="domain" description="Glycosyl transferase family 28 C-terminal" evidence="12">
    <location>
        <begin position="190"/>
        <end position="357"/>
    </location>
</feature>
<name>A0A8J4M1K8_9BACL</name>
<dbReference type="NCBIfam" id="TIGR01133">
    <property type="entry name" value="murG"/>
    <property type="match status" value="1"/>
</dbReference>
<keyword evidence="6 10" id="KW-0573">Peptidoglycan synthesis</keyword>
<feature type="binding site" evidence="10">
    <location>
        <begin position="10"/>
        <end position="12"/>
    </location>
    <ligand>
        <name>UDP-N-acetyl-alpha-D-glucosamine</name>
        <dbReference type="ChEBI" id="CHEBI:57705"/>
    </ligand>
</feature>
<evidence type="ECO:0000313" key="14">
    <source>
        <dbReference type="Proteomes" id="UP000677918"/>
    </source>
</evidence>
<evidence type="ECO:0000256" key="10">
    <source>
        <dbReference type="HAMAP-Rule" id="MF_00033"/>
    </source>
</evidence>
<dbReference type="Gene3D" id="3.40.50.2000">
    <property type="entry name" value="Glycogen Phosphorylase B"/>
    <property type="match status" value="2"/>
</dbReference>
<comment type="subcellular location">
    <subcellularLocation>
        <location evidence="10">Cell membrane</location>
        <topology evidence="10">Peripheral membrane protein</topology>
        <orientation evidence="10">Cytoplasmic side</orientation>
    </subcellularLocation>
</comment>
<keyword evidence="7 10" id="KW-0472">Membrane</keyword>
<feature type="binding site" evidence="10">
    <location>
        <position position="124"/>
    </location>
    <ligand>
        <name>UDP-N-acetyl-alpha-D-glucosamine</name>
        <dbReference type="ChEBI" id="CHEBI:57705"/>
    </ligand>
</feature>
<comment type="function">
    <text evidence="10">Cell wall formation. Catalyzes the transfer of a GlcNAc subunit on undecaprenyl-pyrophosphoryl-MurNAc-pentapeptide (lipid intermediate I) to form undecaprenyl-pyrophosphoryl-MurNAc-(pentapeptide)GlcNAc (lipid intermediate II).</text>
</comment>
<organism evidence="13 14">
    <name type="scientific">Xylanibacillus composti</name>
    <dbReference type="NCBI Taxonomy" id="1572762"/>
    <lineage>
        <taxon>Bacteria</taxon>
        <taxon>Bacillati</taxon>
        <taxon>Bacillota</taxon>
        <taxon>Bacilli</taxon>
        <taxon>Bacillales</taxon>
        <taxon>Paenibacillaceae</taxon>
        <taxon>Xylanibacillus</taxon>
    </lineage>
</organism>
<dbReference type="GO" id="GO:0071555">
    <property type="term" value="P:cell wall organization"/>
    <property type="evidence" value="ECO:0007669"/>
    <property type="project" value="UniProtKB-KW"/>
</dbReference>
<feature type="binding site" evidence="10">
    <location>
        <position position="298"/>
    </location>
    <ligand>
        <name>UDP-N-acetyl-alpha-D-glucosamine</name>
        <dbReference type="ChEBI" id="CHEBI:57705"/>
    </ligand>
</feature>
<comment type="pathway">
    <text evidence="10">Cell wall biogenesis; peptidoglycan biosynthesis.</text>
</comment>
<evidence type="ECO:0000256" key="2">
    <source>
        <dbReference type="ARBA" id="ARBA00022618"/>
    </source>
</evidence>
<evidence type="ECO:0000256" key="1">
    <source>
        <dbReference type="ARBA" id="ARBA00022475"/>
    </source>
</evidence>
<keyword evidence="3 10" id="KW-0328">Glycosyltransferase</keyword>
<keyword evidence="4 10" id="KW-0808">Transferase</keyword>
<dbReference type="GO" id="GO:0005886">
    <property type="term" value="C:plasma membrane"/>
    <property type="evidence" value="ECO:0007669"/>
    <property type="project" value="UniProtKB-SubCell"/>
</dbReference>
<evidence type="ECO:0000256" key="9">
    <source>
        <dbReference type="ARBA" id="ARBA00023316"/>
    </source>
</evidence>
<keyword evidence="9 10" id="KW-0961">Cell wall biogenesis/degradation</keyword>
<dbReference type="GO" id="GO:0005975">
    <property type="term" value="P:carbohydrate metabolic process"/>
    <property type="evidence" value="ECO:0007669"/>
    <property type="project" value="InterPro"/>
</dbReference>
<comment type="caution">
    <text evidence="13">The sequence shown here is derived from an EMBL/GenBank/DDBJ whole genome shotgun (WGS) entry which is preliminary data.</text>
</comment>
<dbReference type="UniPathway" id="UPA00219"/>
<keyword evidence="1 10" id="KW-1003">Cell membrane</keyword>
<reference evidence="13" key="1">
    <citation type="submission" date="2021-04" db="EMBL/GenBank/DDBJ databases">
        <title>Draft genome sequence of Xylanibacillus composti strain K13.</title>
        <authorList>
            <person name="Uke A."/>
            <person name="Chhe C."/>
            <person name="Baramee S."/>
            <person name="Kosugi A."/>
        </authorList>
    </citation>
    <scope>NUCLEOTIDE SEQUENCE</scope>
    <source>
        <strain evidence="13">K13</strain>
    </source>
</reference>
<dbReference type="SUPFAM" id="SSF53756">
    <property type="entry name" value="UDP-Glycosyltransferase/glycogen phosphorylase"/>
    <property type="match status" value="1"/>
</dbReference>
<dbReference type="GO" id="GO:0008360">
    <property type="term" value="P:regulation of cell shape"/>
    <property type="evidence" value="ECO:0007669"/>
    <property type="project" value="UniProtKB-KW"/>
</dbReference>
<comment type="catalytic activity">
    <reaction evidence="10">
        <text>di-trans,octa-cis-undecaprenyl diphospho-N-acetyl-alpha-D-muramoyl-L-alanyl-D-glutamyl-meso-2,6-diaminopimeloyl-D-alanyl-D-alanine + UDP-N-acetyl-alpha-D-glucosamine = di-trans,octa-cis-undecaprenyl diphospho-[N-acetyl-alpha-D-glucosaminyl-(1-&gt;4)]-N-acetyl-alpha-D-muramoyl-L-alanyl-D-glutamyl-meso-2,6-diaminopimeloyl-D-alanyl-D-alanine + UDP + H(+)</text>
        <dbReference type="Rhea" id="RHEA:31227"/>
        <dbReference type="ChEBI" id="CHEBI:15378"/>
        <dbReference type="ChEBI" id="CHEBI:57705"/>
        <dbReference type="ChEBI" id="CHEBI:58223"/>
        <dbReference type="ChEBI" id="CHEBI:61387"/>
        <dbReference type="ChEBI" id="CHEBI:61388"/>
        <dbReference type="EC" id="2.4.1.227"/>
    </reaction>
</comment>
<keyword evidence="14" id="KW-1185">Reference proteome</keyword>
<dbReference type="CDD" id="cd03785">
    <property type="entry name" value="GT28_MurG"/>
    <property type="match status" value="1"/>
</dbReference>
<dbReference type="InterPro" id="IPR004276">
    <property type="entry name" value="GlycoTrans_28_N"/>
</dbReference>
<dbReference type="Pfam" id="PF04101">
    <property type="entry name" value="Glyco_tran_28_C"/>
    <property type="match status" value="1"/>
</dbReference>
<keyword evidence="8 10" id="KW-0131">Cell cycle</keyword>
<gene>
    <name evidence="13" type="primary">murG1</name>
    <name evidence="10" type="synonym">murG</name>
    <name evidence="13" type="ORF">XYCOK13_07810</name>
</gene>
<keyword evidence="2 10" id="KW-0132">Cell division</keyword>
<evidence type="ECO:0000256" key="7">
    <source>
        <dbReference type="ARBA" id="ARBA00023136"/>
    </source>
</evidence>
<dbReference type="RefSeq" id="WP_213410582.1">
    <property type="nucleotide sequence ID" value="NZ_BOVK01000011.1"/>
</dbReference>
<accession>A0A8J4M1K8</accession>
<comment type="similarity">
    <text evidence="10">Belongs to the glycosyltransferase 28 family. MurG subfamily.</text>
</comment>
<feature type="binding site" evidence="10">
    <location>
        <position position="196"/>
    </location>
    <ligand>
        <name>UDP-N-acetyl-alpha-D-glucosamine</name>
        <dbReference type="ChEBI" id="CHEBI:57705"/>
    </ligand>
</feature>
<dbReference type="Proteomes" id="UP000677918">
    <property type="component" value="Unassembled WGS sequence"/>
</dbReference>
<dbReference type="PANTHER" id="PTHR21015">
    <property type="entry name" value="UDP-N-ACETYLGLUCOSAMINE--N-ACETYLMURAMYL-(PENTAPEPTIDE) PYROPHOSPHORYL-UNDECAPRENOL N-ACETYLGLUCOSAMINE TRANSFERASE 1"/>
    <property type="match status" value="1"/>
</dbReference>
<evidence type="ECO:0000313" key="13">
    <source>
        <dbReference type="EMBL" id="GIQ67957.1"/>
    </source>
</evidence>